<sequence length="129" mass="13750">MSQAPGQLEWVRATNGGIPSTGIAQGVERDGRPLFIARAFYKNGLHPGKAAPHLSNGGFEFAWGGGSHSLNEYFVLCGNVNRTRWVAVDGPVPKDTSLRLVDGGQEDYGDRLFIAKVAHDGRAPTCATA</sequence>
<organism evidence="1 2">
    <name type="scientific">Coemansia interrupta</name>
    <dbReference type="NCBI Taxonomy" id="1126814"/>
    <lineage>
        <taxon>Eukaryota</taxon>
        <taxon>Fungi</taxon>
        <taxon>Fungi incertae sedis</taxon>
        <taxon>Zoopagomycota</taxon>
        <taxon>Kickxellomycotina</taxon>
        <taxon>Kickxellomycetes</taxon>
        <taxon>Kickxellales</taxon>
        <taxon>Kickxellaceae</taxon>
        <taxon>Coemansia</taxon>
    </lineage>
</organism>
<evidence type="ECO:0000313" key="1">
    <source>
        <dbReference type="EMBL" id="KAJ2778785.1"/>
    </source>
</evidence>
<dbReference type="AlphaFoldDB" id="A0A9W8LEX2"/>
<proteinExistence type="predicted"/>
<dbReference type="PANTHER" id="PTHR31649:SF1">
    <property type="entry name" value="FARNESOIC ACID O-METHYL TRANSFERASE DOMAIN-CONTAINING PROTEIN"/>
    <property type="match status" value="1"/>
</dbReference>
<comment type="caution">
    <text evidence="1">The sequence shown here is derived from an EMBL/GenBank/DDBJ whole genome shotgun (WGS) entry which is preliminary data.</text>
</comment>
<gene>
    <name evidence="1" type="ORF">GGI15_004074</name>
</gene>
<reference evidence="1" key="1">
    <citation type="submission" date="2022-07" db="EMBL/GenBank/DDBJ databases">
        <title>Phylogenomic reconstructions and comparative analyses of Kickxellomycotina fungi.</title>
        <authorList>
            <person name="Reynolds N.K."/>
            <person name="Stajich J.E."/>
            <person name="Barry K."/>
            <person name="Grigoriev I.V."/>
            <person name="Crous P."/>
            <person name="Smith M.E."/>
        </authorList>
    </citation>
    <scope>NUCLEOTIDE SEQUENCE</scope>
    <source>
        <strain evidence="1">BCRC 34489</strain>
    </source>
</reference>
<dbReference type="SMART" id="SM00696">
    <property type="entry name" value="DM9"/>
    <property type="match status" value="1"/>
</dbReference>
<dbReference type="Proteomes" id="UP001140172">
    <property type="component" value="Unassembled WGS sequence"/>
</dbReference>
<protein>
    <submittedName>
        <fullName evidence="1">Uncharacterized protein</fullName>
    </submittedName>
</protein>
<keyword evidence="2" id="KW-1185">Reference proteome</keyword>
<name>A0A9W8LEX2_9FUNG</name>
<accession>A0A9W8LEX2</accession>
<evidence type="ECO:0000313" key="2">
    <source>
        <dbReference type="Proteomes" id="UP001140172"/>
    </source>
</evidence>
<dbReference type="EMBL" id="JANBUM010000332">
    <property type="protein sequence ID" value="KAJ2778785.1"/>
    <property type="molecule type" value="Genomic_DNA"/>
</dbReference>
<dbReference type="PANTHER" id="PTHR31649">
    <property type="entry name" value="AGAP009604-PA"/>
    <property type="match status" value="1"/>
</dbReference>
<dbReference type="Pfam" id="PF11901">
    <property type="entry name" value="DM9"/>
    <property type="match status" value="1"/>
</dbReference>
<dbReference type="OrthoDB" id="2142040at2759"/>
<dbReference type="InterPro" id="IPR006616">
    <property type="entry name" value="DM9_repeat"/>
</dbReference>